<evidence type="ECO:0000313" key="2">
    <source>
        <dbReference type="Proteomes" id="UP000561681"/>
    </source>
</evidence>
<reference evidence="1 2" key="1">
    <citation type="submission" date="2020-08" db="EMBL/GenBank/DDBJ databases">
        <title>Functional genomics of gut bacteria from endangered species of beetles.</title>
        <authorList>
            <person name="Carlos-Shanley C."/>
        </authorList>
    </citation>
    <scope>NUCLEOTIDE SEQUENCE [LARGE SCALE GENOMIC DNA]</scope>
    <source>
        <strain evidence="1 2">S00142</strain>
    </source>
</reference>
<gene>
    <name evidence="1" type="ORF">HNP37_003472</name>
</gene>
<protein>
    <recommendedName>
        <fullName evidence="3">Papain-like cysteine peptidase</fullName>
    </recommendedName>
</protein>
<dbReference type="AlphaFoldDB" id="A0A7W7J086"/>
<dbReference type="InterPro" id="IPR014903">
    <property type="entry name" value="DUF1796"/>
</dbReference>
<name>A0A7W7J086_9FLAO</name>
<dbReference type="EMBL" id="JACHLD010000005">
    <property type="protein sequence ID" value="MBB4803397.1"/>
    <property type="molecule type" value="Genomic_DNA"/>
</dbReference>
<accession>A0A7W7J086</accession>
<proteinExistence type="predicted"/>
<keyword evidence="2" id="KW-1185">Reference proteome</keyword>
<sequence>MKITLKKAFKMLLPHGIVVLLKNYNTYKEKHLNRNQKEFDFDVIFSVGNFCRPAYYLKKHELRSYANPLDWMMLYSLETVVHLYETKFNDFFVNFSIDEQRDHCFLDTKNNITSIHYQDISHNNKAFSDKMKKRFMTLNKKLEKANKICFISQRNESQNIFSDFLEKMGNIYSGEITLINIKHNEEIDGIILPIKCSKKKISERLELIEYEFNDIHPNGDNESNPDSWIGNFHLWNNVIRKISLKMSFVSYLLKSDEY</sequence>
<dbReference type="Proteomes" id="UP000561681">
    <property type="component" value="Unassembled WGS sequence"/>
</dbReference>
<dbReference type="Pfam" id="PF08795">
    <property type="entry name" value="DUF1796"/>
    <property type="match status" value="1"/>
</dbReference>
<dbReference type="RefSeq" id="WP_184164838.1">
    <property type="nucleotide sequence ID" value="NZ_JACHLD010000005.1"/>
</dbReference>
<comment type="caution">
    <text evidence="1">The sequence shown here is derived from an EMBL/GenBank/DDBJ whole genome shotgun (WGS) entry which is preliminary data.</text>
</comment>
<organism evidence="1 2">
    <name type="scientific">Flavobacterium nitrogenifigens</name>
    <dbReference type="NCBI Taxonomy" id="1617283"/>
    <lineage>
        <taxon>Bacteria</taxon>
        <taxon>Pseudomonadati</taxon>
        <taxon>Bacteroidota</taxon>
        <taxon>Flavobacteriia</taxon>
        <taxon>Flavobacteriales</taxon>
        <taxon>Flavobacteriaceae</taxon>
        <taxon>Flavobacterium</taxon>
    </lineage>
</organism>
<evidence type="ECO:0008006" key="3">
    <source>
        <dbReference type="Google" id="ProtNLM"/>
    </source>
</evidence>
<evidence type="ECO:0000313" key="1">
    <source>
        <dbReference type="EMBL" id="MBB4803397.1"/>
    </source>
</evidence>